<organism evidence="2 3">
    <name type="scientific">Colocasia esculenta</name>
    <name type="common">Wild taro</name>
    <name type="synonym">Arum esculentum</name>
    <dbReference type="NCBI Taxonomy" id="4460"/>
    <lineage>
        <taxon>Eukaryota</taxon>
        <taxon>Viridiplantae</taxon>
        <taxon>Streptophyta</taxon>
        <taxon>Embryophyta</taxon>
        <taxon>Tracheophyta</taxon>
        <taxon>Spermatophyta</taxon>
        <taxon>Magnoliopsida</taxon>
        <taxon>Liliopsida</taxon>
        <taxon>Araceae</taxon>
        <taxon>Aroideae</taxon>
        <taxon>Colocasieae</taxon>
        <taxon>Colocasia</taxon>
    </lineage>
</organism>
<dbReference type="AlphaFoldDB" id="A0A843UBQ9"/>
<evidence type="ECO:0000256" key="1">
    <source>
        <dbReference type="SAM" id="SignalP"/>
    </source>
</evidence>
<name>A0A843UBQ9_COLES</name>
<accession>A0A843UBQ9</accession>
<feature type="chain" id="PRO_5032665667" evidence="1">
    <location>
        <begin position="23"/>
        <end position="155"/>
    </location>
</feature>
<evidence type="ECO:0000313" key="2">
    <source>
        <dbReference type="EMBL" id="MQL79314.1"/>
    </source>
</evidence>
<feature type="signal peptide" evidence="1">
    <location>
        <begin position="1"/>
        <end position="22"/>
    </location>
</feature>
<dbReference type="EMBL" id="NMUH01000447">
    <property type="protein sequence ID" value="MQL79314.1"/>
    <property type="molecule type" value="Genomic_DNA"/>
</dbReference>
<comment type="caution">
    <text evidence="2">The sequence shown here is derived from an EMBL/GenBank/DDBJ whole genome shotgun (WGS) entry which is preliminary data.</text>
</comment>
<proteinExistence type="predicted"/>
<dbReference type="Proteomes" id="UP000652761">
    <property type="component" value="Unassembled WGS sequence"/>
</dbReference>
<gene>
    <name evidence="2" type="ORF">Taro_011738</name>
</gene>
<evidence type="ECO:0000313" key="3">
    <source>
        <dbReference type="Proteomes" id="UP000652761"/>
    </source>
</evidence>
<protein>
    <submittedName>
        <fullName evidence="2">Uncharacterized protein</fullName>
    </submittedName>
</protein>
<keyword evidence="3" id="KW-1185">Reference proteome</keyword>
<keyword evidence="1" id="KW-0732">Signal</keyword>
<sequence length="155" mass="17044">MKWCVPLCFHGLWCGIPCEASARSRETDSGQACYWFNGLGRGVPSQLVSEQDWGGGGDDLEENTQRMIERIWESLTDIRARMDQQAPVPPAVVPPVVGGAVPEAPVPPPPGMELPFVRPSPPVRVMEEPVMQVEKFLRLQPPTYTGGPNPDTTEH</sequence>
<reference evidence="2" key="1">
    <citation type="submission" date="2017-07" db="EMBL/GenBank/DDBJ databases">
        <title>Taro Niue Genome Assembly and Annotation.</title>
        <authorList>
            <person name="Atibalentja N."/>
            <person name="Keating K."/>
            <person name="Fields C.J."/>
        </authorList>
    </citation>
    <scope>NUCLEOTIDE SEQUENCE</scope>
    <source>
        <strain evidence="2">Niue_2</strain>
        <tissue evidence="2">Leaf</tissue>
    </source>
</reference>